<proteinExistence type="predicted"/>
<protein>
    <submittedName>
        <fullName evidence="1">Uncharacterized protein</fullName>
    </submittedName>
</protein>
<organism evidence="1 2">
    <name type="scientific">Escherichia coli</name>
    <dbReference type="NCBI Taxonomy" id="562"/>
    <lineage>
        <taxon>Bacteria</taxon>
        <taxon>Pseudomonadati</taxon>
        <taxon>Pseudomonadota</taxon>
        <taxon>Gammaproteobacteria</taxon>
        <taxon>Enterobacterales</taxon>
        <taxon>Enterobacteriaceae</taxon>
        <taxon>Escherichia</taxon>
    </lineage>
</organism>
<reference evidence="1 2" key="1">
    <citation type="submission" date="2018-06" db="EMBL/GenBank/DDBJ databases">
        <authorList>
            <consortium name="Pathogen Informatics"/>
            <person name="Doyle S."/>
        </authorList>
    </citation>
    <scope>NUCLEOTIDE SEQUENCE [LARGE SCALE GENOMIC DNA]</scope>
    <source>
        <strain evidence="1 2">NCTC10418</strain>
    </source>
</reference>
<name>A0A376KSA4_ECOLX</name>
<dbReference type="EMBL" id="UFZQ01000001">
    <property type="protein sequence ID" value="STE84877.1"/>
    <property type="molecule type" value="Genomic_DNA"/>
</dbReference>
<gene>
    <name evidence="1" type="ORF">NCTC10418_02491</name>
</gene>
<sequence>MMEKYLESMPFCVIFSQWHNVYEFDDSMNMYYLGLQAAKGYLIVGMEDKMF</sequence>
<accession>A0A376KSA4</accession>
<evidence type="ECO:0000313" key="1">
    <source>
        <dbReference type="EMBL" id="STE84877.1"/>
    </source>
</evidence>
<dbReference type="Proteomes" id="UP000255460">
    <property type="component" value="Unassembled WGS sequence"/>
</dbReference>
<evidence type="ECO:0000313" key="2">
    <source>
        <dbReference type="Proteomes" id="UP000255460"/>
    </source>
</evidence>
<dbReference type="AlphaFoldDB" id="A0A376KSA4"/>